<dbReference type="InterPro" id="IPR036388">
    <property type="entry name" value="WH-like_DNA-bd_sf"/>
</dbReference>
<proteinExistence type="predicted"/>
<gene>
    <name evidence="5" type="ORF">HELGO_WM56485</name>
</gene>
<feature type="domain" description="HTH gntR-type" evidence="4">
    <location>
        <begin position="23"/>
        <end position="90"/>
    </location>
</feature>
<keyword evidence="2" id="KW-0238">DNA-binding</keyword>
<dbReference type="GO" id="GO:0003700">
    <property type="term" value="F:DNA-binding transcription factor activity"/>
    <property type="evidence" value="ECO:0007669"/>
    <property type="project" value="InterPro"/>
</dbReference>
<reference evidence="5" key="1">
    <citation type="submission" date="2020-01" db="EMBL/GenBank/DDBJ databases">
        <authorList>
            <person name="Meier V. D."/>
            <person name="Meier V D."/>
        </authorList>
    </citation>
    <scope>NUCLEOTIDE SEQUENCE</scope>
    <source>
        <strain evidence="5">HLG_WM_MAG_08</strain>
    </source>
</reference>
<sequence length="128" mass="14082">MPEVGNALLIADLLQDKPLNAQGSLTSQVFTLLKDLIITLQLHPGQMLSEKEVAEALQASKTPVREAMIRLQSAGLVTIVPKTGTFVTPIQIERYIEACFTRLQLEIGAVKRAALQRGNWNINLTMES</sequence>
<dbReference type="EMBL" id="CACVAV010000352">
    <property type="protein sequence ID" value="CAA6822800.1"/>
    <property type="molecule type" value="Genomic_DNA"/>
</dbReference>
<dbReference type="SMART" id="SM00345">
    <property type="entry name" value="HTH_GNTR"/>
    <property type="match status" value="1"/>
</dbReference>
<name>A0A6S6U0T5_9GAMM</name>
<dbReference type="Pfam" id="PF00392">
    <property type="entry name" value="GntR"/>
    <property type="match status" value="1"/>
</dbReference>
<dbReference type="PANTHER" id="PTHR43537:SF5">
    <property type="entry name" value="UXU OPERON TRANSCRIPTIONAL REGULATOR"/>
    <property type="match status" value="1"/>
</dbReference>
<dbReference type="InterPro" id="IPR000524">
    <property type="entry name" value="Tscrpt_reg_HTH_GntR"/>
</dbReference>
<dbReference type="InterPro" id="IPR036390">
    <property type="entry name" value="WH_DNA-bd_sf"/>
</dbReference>
<dbReference type="PANTHER" id="PTHR43537">
    <property type="entry name" value="TRANSCRIPTIONAL REGULATOR, GNTR FAMILY"/>
    <property type="match status" value="1"/>
</dbReference>
<organism evidence="5">
    <name type="scientific">uncultured Thiotrichaceae bacterium</name>
    <dbReference type="NCBI Taxonomy" id="298394"/>
    <lineage>
        <taxon>Bacteria</taxon>
        <taxon>Pseudomonadati</taxon>
        <taxon>Pseudomonadota</taxon>
        <taxon>Gammaproteobacteria</taxon>
        <taxon>Thiotrichales</taxon>
        <taxon>Thiotrichaceae</taxon>
        <taxon>environmental samples</taxon>
    </lineage>
</organism>
<dbReference type="PROSITE" id="PS50949">
    <property type="entry name" value="HTH_GNTR"/>
    <property type="match status" value="1"/>
</dbReference>
<dbReference type="GO" id="GO:0003677">
    <property type="term" value="F:DNA binding"/>
    <property type="evidence" value="ECO:0007669"/>
    <property type="project" value="UniProtKB-KW"/>
</dbReference>
<evidence type="ECO:0000313" key="5">
    <source>
        <dbReference type="EMBL" id="CAA6822800.1"/>
    </source>
</evidence>
<protein>
    <submittedName>
        <fullName evidence="5">GntR family transcriptional regulator</fullName>
    </submittedName>
</protein>
<accession>A0A6S6U0T5</accession>
<dbReference type="Gene3D" id="1.10.10.10">
    <property type="entry name" value="Winged helix-like DNA-binding domain superfamily/Winged helix DNA-binding domain"/>
    <property type="match status" value="1"/>
</dbReference>
<feature type="non-terminal residue" evidence="5">
    <location>
        <position position="128"/>
    </location>
</feature>
<evidence type="ECO:0000259" key="4">
    <source>
        <dbReference type="PROSITE" id="PS50949"/>
    </source>
</evidence>
<evidence type="ECO:0000256" key="2">
    <source>
        <dbReference type="ARBA" id="ARBA00023125"/>
    </source>
</evidence>
<dbReference type="AlphaFoldDB" id="A0A6S6U0T5"/>
<evidence type="ECO:0000256" key="3">
    <source>
        <dbReference type="ARBA" id="ARBA00023163"/>
    </source>
</evidence>
<dbReference type="SUPFAM" id="SSF46785">
    <property type="entry name" value="Winged helix' DNA-binding domain"/>
    <property type="match status" value="1"/>
</dbReference>
<keyword evidence="3" id="KW-0804">Transcription</keyword>
<keyword evidence="1" id="KW-0805">Transcription regulation</keyword>
<dbReference type="CDD" id="cd07377">
    <property type="entry name" value="WHTH_GntR"/>
    <property type="match status" value="1"/>
</dbReference>
<evidence type="ECO:0000256" key="1">
    <source>
        <dbReference type="ARBA" id="ARBA00023015"/>
    </source>
</evidence>